<dbReference type="InterPro" id="IPR042798">
    <property type="entry name" value="EFCAB9"/>
</dbReference>
<evidence type="ECO:0000259" key="1">
    <source>
        <dbReference type="PROSITE" id="PS50222"/>
    </source>
</evidence>
<dbReference type="PROSITE" id="PS50222">
    <property type="entry name" value="EF_HAND_2"/>
    <property type="match status" value="1"/>
</dbReference>
<protein>
    <submittedName>
        <fullName evidence="2">EF-hand calcium-binding domain-containing protein 9-like</fullName>
    </submittedName>
</protein>
<dbReference type="PANTHER" id="PTHR47065:SF1">
    <property type="entry name" value="EF-HAND CALCIUM-BINDING DOMAIN-CONTAINING PROTEIN 9"/>
    <property type="match status" value="1"/>
</dbReference>
<accession>A0A6F9DB23</accession>
<dbReference type="SUPFAM" id="SSF47473">
    <property type="entry name" value="EF-hand"/>
    <property type="match status" value="1"/>
</dbReference>
<sequence length="198" mass="23688">MKVKSRVLNYLHLDRSFSLLTVKNTYLVLEYFRFLDVHNKNKLNDIQFYQFMRHVTNLDKRQIFLVLDMLDQQATGYIRFQEFYLLVCILIALNDRVEKQFIFRHSKIVFEMMDEDGGGTISADEFGQYGFLFNLKDHSVRDIFFEFDVSGDEELDYKEFKMFAMACIDKQKELDEKKKVKMLKDMASDQPDEDDDLD</sequence>
<name>A0A6F9DB23_9ASCI</name>
<dbReference type="InterPro" id="IPR002048">
    <property type="entry name" value="EF_hand_dom"/>
</dbReference>
<dbReference type="GO" id="GO:0097228">
    <property type="term" value="C:sperm principal piece"/>
    <property type="evidence" value="ECO:0007669"/>
    <property type="project" value="TreeGrafter"/>
</dbReference>
<dbReference type="GO" id="GO:0061891">
    <property type="term" value="F:calcium ion sensor activity"/>
    <property type="evidence" value="ECO:0007669"/>
    <property type="project" value="TreeGrafter"/>
</dbReference>
<organism evidence="2">
    <name type="scientific">Phallusia mammillata</name>
    <dbReference type="NCBI Taxonomy" id="59560"/>
    <lineage>
        <taxon>Eukaryota</taxon>
        <taxon>Metazoa</taxon>
        <taxon>Chordata</taxon>
        <taxon>Tunicata</taxon>
        <taxon>Ascidiacea</taxon>
        <taxon>Phlebobranchia</taxon>
        <taxon>Ascidiidae</taxon>
        <taxon>Phallusia</taxon>
    </lineage>
</organism>
<dbReference type="GO" id="GO:0030317">
    <property type="term" value="P:flagellated sperm motility"/>
    <property type="evidence" value="ECO:0007669"/>
    <property type="project" value="TreeGrafter"/>
</dbReference>
<dbReference type="GO" id="GO:0005509">
    <property type="term" value="F:calcium ion binding"/>
    <property type="evidence" value="ECO:0007669"/>
    <property type="project" value="InterPro"/>
</dbReference>
<proteinExistence type="evidence at transcript level"/>
<dbReference type="GO" id="GO:0005737">
    <property type="term" value="C:cytoplasm"/>
    <property type="evidence" value="ECO:0007669"/>
    <property type="project" value="TreeGrafter"/>
</dbReference>
<dbReference type="PANTHER" id="PTHR47065">
    <property type="entry name" value="EF-HAND CALCIUM-BINDING DOMAIN-CONTAINING PROTEIN 9"/>
    <property type="match status" value="1"/>
</dbReference>
<dbReference type="Gene3D" id="1.10.238.10">
    <property type="entry name" value="EF-hand"/>
    <property type="match status" value="1"/>
</dbReference>
<dbReference type="AlphaFoldDB" id="A0A6F9DB23"/>
<evidence type="ECO:0000313" key="2">
    <source>
        <dbReference type="EMBL" id="CAB3241282.1"/>
    </source>
</evidence>
<gene>
    <name evidence="2" type="primary">Efcab9</name>
</gene>
<feature type="domain" description="EF-hand" evidence="1">
    <location>
        <begin position="135"/>
        <end position="170"/>
    </location>
</feature>
<dbReference type="EMBL" id="LR784755">
    <property type="protein sequence ID" value="CAB3241282.1"/>
    <property type="molecule type" value="mRNA"/>
</dbReference>
<reference evidence="2" key="1">
    <citation type="submission" date="2020-04" db="EMBL/GenBank/DDBJ databases">
        <authorList>
            <person name="Neveu A P."/>
        </authorList>
    </citation>
    <scope>NUCLEOTIDE SEQUENCE</scope>
    <source>
        <tissue evidence="2">Whole embryo</tissue>
    </source>
</reference>
<dbReference type="InterPro" id="IPR011992">
    <property type="entry name" value="EF-hand-dom_pair"/>
</dbReference>
<dbReference type="SMART" id="SM00054">
    <property type="entry name" value="EFh"/>
    <property type="match status" value="2"/>
</dbReference>